<dbReference type="InterPro" id="IPR049517">
    <property type="entry name" value="ACX-like_C"/>
</dbReference>
<dbReference type="InterPro" id="IPR043129">
    <property type="entry name" value="ATPase_NBD"/>
</dbReference>
<dbReference type="AlphaFoldDB" id="A0A2I2KI55"/>
<feature type="domain" description="Acetophenone carboxylase-like C-terminal" evidence="3">
    <location>
        <begin position="518"/>
        <end position="691"/>
    </location>
</feature>
<reference evidence="4 5" key="1">
    <citation type="submission" date="2017-06" db="EMBL/GenBank/DDBJ databases">
        <authorList>
            <person name="Kim H.J."/>
            <person name="Triplett B.A."/>
        </authorList>
    </citation>
    <scope>NUCLEOTIDE SEQUENCE [LARGE SCALE GENOMIC DNA]</scope>
    <source>
        <strain evidence="4">FRACA_ARgP5</strain>
    </source>
</reference>
<dbReference type="EMBL" id="FZMO01000001">
    <property type="protein sequence ID" value="SNQ45333.1"/>
    <property type="molecule type" value="Genomic_DNA"/>
</dbReference>
<dbReference type="OrthoDB" id="9768323at2"/>
<dbReference type="SUPFAM" id="SSF53067">
    <property type="entry name" value="Actin-like ATPase domain"/>
    <property type="match status" value="1"/>
</dbReference>
<gene>
    <name evidence="4" type="ORF">FRACA_10092</name>
</gene>
<dbReference type="InterPro" id="IPR002821">
    <property type="entry name" value="Hydantoinase_A"/>
</dbReference>
<dbReference type="PANTHER" id="PTHR11365">
    <property type="entry name" value="5-OXOPROLINASE RELATED"/>
    <property type="match status" value="1"/>
</dbReference>
<accession>A0A2I2KI55</accession>
<dbReference type="InterPro" id="IPR045079">
    <property type="entry name" value="Oxoprolinase-like"/>
</dbReference>
<dbReference type="PANTHER" id="PTHR11365:SF23">
    <property type="entry name" value="HYPOTHETICAL 5-OXOPROLINASE (EUROFUNG)-RELATED"/>
    <property type="match status" value="1"/>
</dbReference>
<dbReference type="Proteomes" id="UP000234331">
    <property type="component" value="Unassembled WGS sequence"/>
</dbReference>
<proteinExistence type="predicted"/>
<dbReference type="Pfam" id="PF01968">
    <property type="entry name" value="Hydantoinase_A"/>
    <property type="match status" value="1"/>
</dbReference>
<feature type="domain" description="Hydantoinase A/oxoprolinase" evidence="1">
    <location>
        <begin position="216"/>
        <end position="497"/>
    </location>
</feature>
<evidence type="ECO:0000259" key="3">
    <source>
        <dbReference type="Pfam" id="PF19278"/>
    </source>
</evidence>
<dbReference type="GO" id="GO:0006749">
    <property type="term" value="P:glutathione metabolic process"/>
    <property type="evidence" value="ECO:0007669"/>
    <property type="project" value="TreeGrafter"/>
</dbReference>
<evidence type="ECO:0000313" key="5">
    <source>
        <dbReference type="Proteomes" id="UP000234331"/>
    </source>
</evidence>
<keyword evidence="5" id="KW-1185">Reference proteome</keyword>
<dbReference type="GO" id="GO:0005829">
    <property type="term" value="C:cytosol"/>
    <property type="evidence" value="ECO:0007669"/>
    <property type="project" value="TreeGrafter"/>
</dbReference>
<evidence type="ECO:0000259" key="1">
    <source>
        <dbReference type="Pfam" id="PF01968"/>
    </source>
</evidence>
<name>A0A2I2KI55_9ACTN</name>
<evidence type="ECO:0000259" key="2">
    <source>
        <dbReference type="Pfam" id="PF05378"/>
    </source>
</evidence>
<dbReference type="Pfam" id="PF05378">
    <property type="entry name" value="Hydant_A_N"/>
    <property type="match status" value="1"/>
</dbReference>
<dbReference type="GO" id="GO:0017168">
    <property type="term" value="F:5-oxoprolinase (ATP-hydrolyzing) activity"/>
    <property type="evidence" value="ECO:0007669"/>
    <property type="project" value="TreeGrafter"/>
</dbReference>
<protein>
    <submittedName>
        <fullName evidence="4">Hydantoin utilization protein A</fullName>
    </submittedName>
</protein>
<sequence>MTATFSIGVDIGGTFTDCVVVSEERVVTGKVPTTPHDRSIGFFGAIEDAARNLGLSLSELLGRTSRILHGTTTGVNAVVSRTGAKVGLVTTAGHGDVMLMMKGAGRTTGVIADMVMDEVATRRKPAPFVTRAFTAEIEQRMDRDGDVVVPLDEEKARWKIQALLDKGVESVAISLLWSVKNPEHERRLADIVRELAPDVFVTCGSDLVSRVGEFERTVTAVFNAYIGPLMVRYVDAIVSRAQELGYQGQVLFAQSAGGAINADEAKVAPVLTMQSGPVSGVMNSAGFGLLHDESNIITTDVGGTTLDVSVIRRGEPLMRDSIVFDRFEMAMPMLDIESIGAGGGSIAWLDESGRLNVGPRSAGADPGPACYGRGGTEPTVTDADVALGLIDPGSFLHGTVTIDPELSKAAIERVGSKLCMDVYATAAGINRLVDAKMADLIRRVTEFRGHDPRTFALLAFGGGGPVHAAAYARGSGVRRVIVPSPELAPVWSAGGAANLDIVHMYFEPVSLRLPTGPNELEKRFAALEGKARARLAAYGFAPEQISVARAVRMKHTMQIFDVEVPVQGAIRSEADVDQIDRDFTAVYEERFGHNSGSRASGVQITGLQLRARGVWARHAGPSSRGCETVEPTWSSRPVYWEETGGFADTPVLRMQERAGARVDGTIAGPALVEFPNTVIVIRPAQNGWFDDAGNFIIDVFPDRGE</sequence>
<dbReference type="InterPro" id="IPR008040">
    <property type="entry name" value="Hydant_A_N"/>
</dbReference>
<dbReference type="RefSeq" id="WP_101829531.1">
    <property type="nucleotide sequence ID" value="NZ_FZMO01000001.1"/>
</dbReference>
<organism evidence="4 5">
    <name type="scientific">Frankia canadensis</name>
    <dbReference type="NCBI Taxonomy" id="1836972"/>
    <lineage>
        <taxon>Bacteria</taxon>
        <taxon>Bacillati</taxon>
        <taxon>Actinomycetota</taxon>
        <taxon>Actinomycetes</taxon>
        <taxon>Frankiales</taxon>
        <taxon>Frankiaceae</taxon>
        <taxon>Frankia</taxon>
    </lineage>
</organism>
<evidence type="ECO:0000313" key="4">
    <source>
        <dbReference type="EMBL" id="SNQ45333.1"/>
    </source>
</evidence>
<dbReference type="Pfam" id="PF19278">
    <property type="entry name" value="Hydant_A_C"/>
    <property type="match status" value="1"/>
</dbReference>
<feature type="domain" description="Hydantoinase/oxoprolinase N-terminal" evidence="2">
    <location>
        <begin position="7"/>
        <end position="195"/>
    </location>
</feature>